<dbReference type="GO" id="GO:0006883">
    <property type="term" value="P:intracellular sodium ion homeostasis"/>
    <property type="evidence" value="ECO:0007669"/>
    <property type="project" value="TreeGrafter"/>
</dbReference>
<dbReference type="NCBIfam" id="TIGR01494">
    <property type="entry name" value="ATPase_P-type"/>
    <property type="match status" value="2"/>
</dbReference>
<name>A0AAV3X7J1_9CYAN</name>
<reference evidence="14" key="1">
    <citation type="submission" date="2019-10" db="EMBL/GenBank/DDBJ databases">
        <title>Draft genome sequece of Microseira wollei NIES-4236.</title>
        <authorList>
            <person name="Yamaguchi H."/>
            <person name="Suzuki S."/>
            <person name="Kawachi M."/>
        </authorList>
    </citation>
    <scope>NUCLEOTIDE SEQUENCE</scope>
    <source>
        <strain evidence="14">NIES-4236</strain>
    </source>
</reference>
<dbReference type="PANTHER" id="PTHR43294:SF21">
    <property type="entry name" value="CATION TRANSPORTING ATPASE"/>
    <property type="match status" value="1"/>
</dbReference>
<dbReference type="PANTHER" id="PTHR43294">
    <property type="entry name" value="SODIUM/POTASSIUM-TRANSPORTING ATPASE SUBUNIT ALPHA"/>
    <property type="match status" value="1"/>
</dbReference>
<dbReference type="GO" id="GO:0036376">
    <property type="term" value="P:sodium ion export across plasma membrane"/>
    <property type="evidence" value="ECO:0007669"/>
    <property type="project" value="TreeGrafter"/>
</dbReference>
<dbReference type="InterPro" id="IPR006068">
    <property type="entry name" value="ATPase_P-typ_cation-transptr_C"/>
</dbReference>
<dbReference type="InterPro" id="IPR023299">
    <property type="entry name" value="ATPase_P-typ_cyto_dom_N"/>
</dbReference>
<dbReference type="GO" id="GO:1902600">
    <property type="term" value="P:proton transmembrane transport"/>
    <property type="evidence" value="ECO:0007669"/>
    <property type="project" value="TreeGrafter"/>
</dbReference>
<dbReference type="GO" id="GO:0005524">
    <property type="term" value="F:ATP binding"/>
    <property type="evidence" value="ECO:0007669"/>
    <property type="project" value="UniProtKB-KW"/>
</dbReference>
<gene>
    <name evidence="14" type="ORF">MiSe_25290</name>
</gene>
<evidence type="ECO:0000256" key="11">
    <source>
        <dbReference type="SAM" id="MobiDB-lite"/>
    </source>
</evidence>
<dbReference type="RefSeq" id="WP_226579828.1">
    <property type="nucleotide sequence ID" value="NZ_BLAY01000034.1"/>
</dbReference>
<dbReference type="InterPro" id="IPR018303">
    <property type="entry name" value="ATPase_P-typ_P_site"/>
</dbReference>
<evidence type="ECO:0000256" key="1">
    <source>
        <dbReference type="ARBA" id="ARBA00004651"/>
    </source>
</evidence>
<evidence type="ECO:0000256" key="2">
    <source>
        <dbReference type="ARBA" id="ARBA00005675"/>
    </source>
</evidence>
<proteinExistence type="inferred from homology"/>
<dbReference type="SUPFAM" id="SSF56784">
    <property type="entry name" value="HAD-like"/>
    <property type="match status" value="1"/>
</dbReference>
<evidence type="ECO:0000256" key="6">
    <source>
        <dbReference type="ARBA" id="ARBA00022741"/>
    </source>
</evidence>
<feature type="region of interest" description="Disordered" evidence="11">
    <location>
        <begin position="557"/>
        <end position="596"/>
    </location>
</feature>
<dbReference type="SUPFAM" id="SSF81653">
    <property type="entry name" value="Calcium ATPase, transduction domain A"/>
    <property type="match status" value="1"/>
</dbReference>
<evidence type="ECO:0000256" key="3">
    <source>
        <dbReference type="ARBA" id="ARBA00022475"/>
    </source>
</evidence>
<keyword evidence="10 12" id="KW-0472">Membrane</keyword>
<keyword evidence="7" id="KW-0067">ATP-binding</keyword>
<keyword evidence="6" id="KW-0547">Nucleotide-binding</keyword>
<keyword evidence="9 12" id="KW-1133">Transmembrane helix</keyword>
<dbReference type="GO" id="GO:0046872">
    <property type="term" value="F:metal ion binding"/>
    <property type="evidence" value="ECO:0007669"/>
    <property type="project" value="UniProtKB-KW"/>
</dbReference>
<dbReference type="SFLD" id="SFLDG00002">
    <property type="entry name" value="C1.7:_P-type_atpase_like"/>
    <property type="match status" value="1"/>
</dbReference>
<comment type="subcellular location">
    <subcellularLocation>
        <location evidence="1">Cell membrane</location>
        <topology evidence="1">Multi-pass membrane protein</topology>
    </subcellularLocation>
</comment>
<accession>A0AAV3X7J1</accession>
<dbReference type="InterPro" id="IPR059000">
    <property type="entry name" value="ATPase_P-type_domA"/>
</dbReference>
<evidence type="ECO:0000256" key="12">
    <source>
        <dbReference type="SAM" id="Phobius"/>
    </source>
</evidence>
<dbReference type="SUPFAM" id="SSF81665">
    <property type="entry name" value="Calcium ATPase, transmembrane domain M"/>
    <property type="match status" value="1"/>
</dbReference>
<dbReference type="PRINTS" id="PR00120">
    <property type="entry name" value="HATPASE"/>
</dbReference>
<feature type="transmembrane region" description="Helical" evidence="12">
    <location>
        <begin position="250"/>
        <end position="267"/>
    </location>
</feature>
<dbReference type="FunFam" id="2.70.150.10:FF:000016">
    <property type="entry name" value="Calcium-transporting P-type ATPase putative"/>
    <property type="match status" value="1"/>
</dbReference>
<dbReference type="GO" id="GO:0016887">
    <property type="term" value="F:ATP hydrolysis activity"/>
    <property type="evidence" value="ECO:0007669"/>
    <property type="project" value="InterPro"/>
</dbReference>
<keyword evidence="5" id="KW-0479">Metal-binding</keyword>
<dbReference type="InterPro" id="IPR050510">
    <property type="entry name" value="Cation_transp_ATPase_P-type"/>
</dbReference>
<dbReference type="GO" id="GO:0005391">
    <property type="term" value="F:P-type sodium:potassium-exchanging transporter activity"/>
    <property type="evidence" value="ECO:0007669"/>
    <property type="project" value="TreeGrafter"/>
</dbReference>
<evidence type="ECO:0000256" key="8">
    <source>
        <dbReference type="ARBA" id="ARBA00022967"/>
    </source>
</evidence>
<dbReference type="GO" id="GO:1990573">
    <property type="term" value="P:potassium ion import across plasma membrane"/>
    <property type="evidence" value="ECO:0007669"/>
    <property type="project" value="TreeGrafter"/>
</dbReference>
<evidence type="ECO:0000313" key="14">
    <source>
        <dbReference type="EMBL" id="GET37775.1"/>
    </source>
</evidence>
<dbReference type="AlphaFoldDB" id="A0AAV3X7J1"/>
<dbReference type="InterPro" id="IPR023298">
    <property type="entry name" value="ATPase_P-typ_TM_dom_sf"/>
</dbReference>
<dbReference type="Gene3D" id="2.70.150.10">
    <property type="entry name" value="Calcium-transporting ATPase, cytoplasmic transduction domain A"/>
    <property type="match status" value="1"/>
</dbReference>
<dbReference type="GO" id="GO:0005886">
    <property type="term" value="C:plasma membrane"/>
    <property type="evidence" value="ECO:0007669"/>
    <property type="project" value="UniProtKB-SubCell"/>
</dbReference>
<sequence length="1165" mass="125330">MSHRTETSHKNNHPLVQPIHTAVKGRARFKVNGLYHSESLKQHLEFNLAKDFGIVQVRANPLTGNILVFFAPNRSFYHIATQIERLVLDYRKQGGEYRLWSQEVGRMKLGAEAQLALTTIDRTRKYIVGTDLPVVSTQERVKNLPKDRSNLSQIMVYVENPLAAAQGQKIAPWHLKSADSIIADFKTSKTAGLSSKSAREKLKQYGENVLSESVPRSGLSIFIDQFKSLPVGLLTVAAACSVVTGGVADAVVIMGVVVINAIIGYATESKSEKIIHSLKSLVKPSALAIRDGTQIEISAAEVVPGDILVLKPGSYVAADARLIEANRLSVDESALTGESMPVNKTIETLVSEDVPLGDRANMVYMGTLVTGGQGYAVVVATGKYTEMGKIQTLVGEAEIPETPMQKQLDQAGNQLVLICGAVCGVVFAIGLWRGYGFLEMLKTSISLAVAAVPEGLPAVATTTLALGIAKMRQHNVLIRRLDAVETLGSVQVICMDKTGTLTANKMSVVEVCTNNQCIKVSEGQFIRLLPTKLRAGETPTPQDFEENSIRPIPNLQLRAGETPTPQDFEENSIRPIPNLQLSAGETPTPPELEENSIRPIPNLQLRAGETPTPQELEEKIDPYACDELLKLIHVSVLCNESEVNGQQNGEYVVRGSATENALIHLAIGAGVNVKNLREKYPLVDIKHRSETQNYMTTLHLNQHHQLLAVKGSPTEVLDMCSWQIKDGEIVPLAEADRLAIETENDRMAGKALRVLGVAYAHFENGENLPASPIPPVPASSSSPPENLIWLGLIGMADPIRSGVKALIGDFHQAGIETVMITGDQSPTAYAIGKELNLSQGEPLEIIDSTQLGKLDPEVMKALCDRIHIFARISPANKLQIVQSLQSAGKVVAMTGDGINDAPALKAADVGVAMGHTGTDVAREVADVVLQDDKLETTIIAVSQGRTIYNNIRKSVHFLLSTNMSEIIVMLTATAGGIGQPLNAVQLLWLNLVTDIFPGLALALEQPEPDVLSQPPRNPDEPIIKASDFKGILLESATISASSLAAYGYALSKYGIGPQASTIGFMSLTSAQLLHALYCRSKTHSIYSGKKLPPNQYLTLALGGSFALQILAAVVPGLRGLLQIAPINIVDTAVIGTSAVLPLLLNEATKELASAEQMASSHIMSP</sequence>
<dbReference type="SMART" id="SM00831">
    <property type="entry name" value="Cation_ATPase_N"/>
    <property type="match status" value="1"/>
</dbReference>
<keyword evidence="4 12" id="KW-0812">Transmembrane</keyword>
<dbReference type="InterPro" id="IPR008250">
    <property type="entry name" value="ATPase_P-typ_transduc_dom_A_sf"/>
</dbReference>
<comment type="caution">
    <text evidence="14">The sequence shown here is derived from an EMBL/GenBank/DDBJ whole genome shotgun (WGS) entry which is preliminary data.</text>
</comment>
<dbReference type="Pfam" id="PF00689">
    <property type="entry name" value="Cation_ATPase_C"/>
    <property type="match status" value="1"/>
</dbReference>
<evidence type="ECO:0000256" key="4">
    <source>
        <dbReference type="ARBA" id="ARBA00022692"/>
    </source>
</evidence>
<dbReference type="InterPro" id="IPR036412">
    <property type="entry name" value="HAD-like_sf"/>
</dbReference>
<organism evidence="14 15">
    <name type="scientific">Microseira wollei NIES-4236</name>
    <dbReference type="NCBI Taxonomy" id="2530354"/>
    <lineage>
        <taxon>Bacteria</taxon>
        <taxon>Bacillati</taxon>
        <taxon>Cyanobacteriota</taxon>
        <taxon>Cyanophyceae</taxon>
        <taxon>Oscillatoriophycideae</taxon>
        <taxon>Aerosakkonematales</taxon>
        <taxon>Aerosakkonemataceae</taxon>
        <taxon>Microseira</taxon>
    </lineage>
</organism>
<dbReference type="InterPro" id="IPR001757">
    <property type="entry name" value="P_typ_ATPase"/>
</dbReference>
<evidence type="ECO:0000256" key="10">
    <source>
        <dbReference type="ARBA" id="ARBA00023136"/>
    </source>
</evidence>
<dbReference type="Gene3D" id="3.40.1110.10">
    <property type="entry name" value="Calcium-transporting ATPase, cytoplasmic domain N"/>
    <property type="match status" value="1"/>
</dbReference>
<dbReference type="SUPFAM" id="SSF81660">
    <property type="entry name" value="Metal cation-transporting ATPase, ATP-binding domain N"/>
    <property type="match status" value="1"/>
</dbReference>
<dbReference type="EMBL" id="BLAY01000034">
    <property type="protein sequence ID" value="GET37775.1"/>
    <property type="molecule type" value="Genomic_DNA"/>
</dbReference>
<dbReference type="PRINTS" id="PR00119">
    <property type="entry name" value="CATATPASE"/>
</dbReference>
<evidence type="ECO:0000313" key="15">
    <source>
        <dbReference type="Proteomes" id="UP001050975"/>
    </source>
</evidence>
<keyword evidence="8" id="KW-1278">Translocase</keyword>
<dbReference type="SFLD" id="SFLDS00003">
    <property type="entry name" value="Haloacid_Dehalogenase"/>
    <property type="match status" value="1"/>
</dbReference>
<dbReference type="GO" id="GO:0030007">
    <property type="term" value="P:intracellular potassium ion homeostasis"/>
    <property type="evidence" value="ECO:0007669"/>
    <property type="project" value="TreeGrafter"/>
</dbReference>
<dbReference type="Pfam" id="PF00690">
    <property type="entry name" value="Cation_ATPase_N"/>
    <property type="match status" value="1"/>
</dbReference>
<dbReference type="Pfam" id="PF00122">
    <property type="entry name" value="E1-E2_ATPase"/>
    <property type="match status" value="1"/>
</dbReference>
<feature type="domain" description="Cation-transporting P-type ATPase N-terminal" evidence="13">
    <location>
        <begin position="172"/>
        <end position="246"/>
    </location>
</feature>
<dbReference type="SFLD" id="SFLDF00027">
    <property type="entry name" value="p-type_atpase"/>
    <property type="match status" value="1"/>
</dbReference>
<dbReference type="InterPro" id="IPR044492">
    <property type="entry name" value="P_typ_ATPase_HD_dom"/>
</dbReference>
<dbReference type="PROSITE" id="PS00154">
    <property type="entry name" value="ATPASE_E1_E2"/>
    <property type="match status" value="1"/>
</dbReference>
<protein>
    <submittedName>
        <fullName evidence="14">Cation-transporting ATPase</fullName>
    </submittedName>
</protein>
<dbReference type="InterPro" id="IPR004014">
    <property type="entry name" value="ATPase_P-typ_cation-transptr_N"/>
</dbReference>
<keyword evidence="15" id="KW-1185">Reference proteome</keyword>
<evidence type="ECO:0000256" key="5">
    <source>
        <dbReference type="ARBA" id="ARBA00022723"/>
    </source>
</evidence>
<dbReference type="Proteomes" id="UP001050975">
    <property type="component" value="Unassembled WGS sequence"/>
</dbReference>
<evidence type="ECO:0000256" key="7">
    <source>
        <dbReference type="ARBA" id="ARBA00022840"/>
    </source>
</evidence>
<dbReference type="Pfam" id="PF13246">
    <property type="entry name" value="Cation_ATPase"/>
    <property type="match status" value="1"/>
</dbReference>
<evidence type="ECO:0000259" key="13">
    <source>
        <dbReference type="SMART" id="SM00831"/>
    </source>
</evidence>
<evidence type="ECO:0000256" key="9">
    <source>
        <dbReference type="ARBA" id="ARBA00022989"/>
    </source>
</evidence>
<keyword evidence="3" id="KW-1003">Cell membrane</keyword>
<feature type="transmembrane region" description="Helical" evidence="12">
    <location>
        <begin position="415"/>
        <end position="435"/>
    </location>
</feature>
<comment type="similarity">
    <text evidence="2">Belongs to the cation transport ATPase (P-type) (TC 3.A.3) family. Type IIA subfamily.</text>
</comment>
<dbReference type="Gene3D" id="1.20.1110.10">
    <property type="entry name" value="Calcium-transporting ATPase, transmembrane domain"/>
    <property type="match status" value="2"/>
</dbReference>